<evidence type="ECO:0008006" key="5">
    <source>
        <dbReference type="Google" id="ProtNLM"/>
    </source>
</evidence>
<dbReference type="AlphaFoldDB" id="A0A2G5CI46"/>
<dbReference type="FunCoup" id="A0A2G5CI46">
    <property type="interactions" value="45"/>
</dbReference>
<feature type="compositionally biased region" description="Polar residues" evidence="1">
    <location>
        <begin position="124"/>
        <end position="133"/>
    </location>
</feature>
<feature type="region of interest" description="Disordered" evidence="1">
    <location>
        <begin position="124"/>
        <end position="145"/>
    </location>
</feature>
<dbReference type="STRING" id="218851.A0A2G5CI46"/>
<organism evidence="3 4">
    <name type="scientific">Aquilegia coerulea</name>
    <name type="common">Rocky mountain columbine</name>
    <dbReference type="NCBI Taxonomy" id="218851"/>
    <lineage>
        <taxon>Eukaryota</taxon>
        <taxon>Viridiplantae</taxon>
        <taxon>Streptophyta</taxon>
        <taxon>Embryophyta</taxon>
        <taxon>Tracheophyta</taxon>
        <taxon>Spermatophyta</taxon>
        <taxon>Magnoliopsida</taxon>
        <taxon>Ranunculales</taxon>
        <taxon>Ranunculaceae</taxon>
        <taxon>Thalictroideae</taxon>
        <taxon>Aquilegia</taxon>
    </lineage>
</organism>
<keyword evidence="2" id="KW-0472">Membrane</keyword>
<proteinExistence type="predicted"/>
<reference evidence="3 4" key="1">
    <citation type="submission" date="2017-09" db="EMBL/GenBank/DDBJ databases">
        <title>WGS assembly of Aquilegia coerulea Goldsmith.</title>
        <authorList>
            <person name="Hodges S."/>
            <person name="Kramer E."/>
            <person name="Nordborg M."/>
            <person name="Tomkins J."/>
            <person name="Borevitz J."/>
            <person name="Derieg N."/>
            <person name="Yan J."/>
            <person name="Mihaltcheva S."/>
            <person name="Hayes R.D."/>
            <person name="Rokhsar D."/>
        </authorList>
    </citation>
    <scope>NUCLEOTIDE SEQUENCE [LARGE SCALE GENOMIC DNA]</scope>
    <source>
        <strain evidence="4">cv. Goldsmith</strain>
    </source>
</reference>
<protein>
    <recommendedName>
        <fullName evidence="5">Transmembrane protein</fullName>
    </recommendedName>
</protein>
<feature type="transmembrane region" description="Helical" evidence="2">
    <location>
        <begin position="64"/>
        <end position="85"/>
    </location>
</feature>
<sequence length="145" mass="15411">MHRSSSITRASEFFLHGSSAGGGGGGVASSSSSSSSSRILDNDELPLYDPLSDFAKKERLRMKFAENAVHVIPLVLVLCAAILWFCSNPDLDMVDRDGSLPGRVEGLTIDADLDVAHSKTGLLSSQDLDGSQENIDKKPGRFSAS</sequence>
<keyword evidence="4" id="KW-1185">Reference proteome</keyword>
<dbReference type="PANTHER" id="PTHR34189:SF4">
    <property type="entry name" value="TRANSMEMBRANE PROTEIN"/>
    <property type="match status" value="1"/>
</dbReference>
<gene>
    <name evidence="3" type="ORF">AQUCO_05300033v1</name>
</gene>
<evidence type="ECO:0000313" key="3">
    <source>
        <dbReference type="EMBL" id="PIA30928.1"/>
    </source>
</evidence>
<accession>A0A2G5CI46</accession>
<dbReference type="OrthoDB" id="759788at2759"/>
<feature type="region of interest" description="Disordered" evidence="1">
    <location>
        <begin position="16"/>
        <end position="48"/>
    </location>
</feature>
<name>A0A2G5CI46_AQUCA</name>
<evidence type="ECO:0000256" key="1">
    <source>
        <dbReference type="SAM" id="MobiDB-lite"/>
    </source>
</evidence>
<keyword evidence="2" id="KW-0812">Transmembrane</keyword>
<keyword evidence="2" id="KW-1133">Transmembrane helix</keyword>
<feature type="compositionally biased region" description="Low complexity" evidence="1">
    <location>
        <begin position="28"/>
        <end position="37"/>
    </location>
</feature>
<evidence type="ECO:0000313" key="4">
    <source>
        <dbReference type="Proteomes" id="UP000230069"/>
    </source>
</evidence>
<dbReference type="InParanoid" id="A0A2G5CI46"/>
<evidence type="ECO:0000256" key="2">
    <source>
        <dbReference type="SAM" id="Phobius"/>
    </source>
</evidence>
<dbReference type="PANTHER" id="PTHR34189">
    <property type="entry name" value="TRANSMEMBRANE PROTEIN"/>
    <property type="match status" value="1"/>
</dbReference>
<dbReference type="Proteomes" id="UP000230069">
    <property type="component" value="Unassembled WGS sequence"/>
</dbReference>
<dbReference type="EMBL" id="KZ305070">
    <property type="protein sequence ID" value="PIA30928.1"/>
    <property type="molecule type" value="Genomic_DNA"/>
</dbReference>